<organism evidence="2 3">
    <name type="scientific">Colocasia esculenta</name>
    <name type="common">Wild taro</name>
    <name type="synonym">Arum esculentum</name>
    <dbReference type="NCBI Taxonomy" id="4460"/>
    <lineage>
        <taxon>Eukaryota</taxon>
        <taxon>Viridiplantae</taxon>
        <taxon>Streptophyta</taxon>
        <taxon>Embryophyta</taxon>
        <taxon>Tracheophyta</taxon>
        <taxon>Spermatophyta</taxon>
        <taxon>Magnoliopsida</taxon>
        <taxon>Liliopsida</taxon>
        <taxon>Araceae</taxon>
        <taxon>Aroideae</taxon>
        <taxon>Colocasieae</taxon>
        <taxon>Colocasia</taxon>
    </lineage>
</organism>
<gene>
    <name evidence="2" type="ORF">Taro_037345</name>
</gene>
<name>A0A843WPF1_COLES</name>
<sequence>MTSRTRPSAHAEDPIFTVAVHGSGDPEGLYYESNRICNGRTTTTAPSPPPGARPAPAEKSHLGKGGMSFTTEAQ</sequence>
<evidence type="ECO:0000313" key="3">
    <source>
        <dbReference type="Proteomes" id="UP000652761"/>
    </source>
</evidence>
<dbReference type="AlphaFoldDB" id="A0A843WPF1"/>
<evidence type="ECO:0000256" key="1">
    <source>
        <dbReference type="SAM" id="MobiDB-lite"/>
    </source>
</evidence>
<dbReference type="EMBL" id="NMUH01003238">
    <property type="protein sequence ID" value="MQM04540.1"/>
    <property type="molecule type" value="Genomic_DNA"/>
</dbReference>
<reference evidence="2" key="1">
    <citation type="submission" date="2017-07" db="EMBL/GenBank/DDBJ databases">
        <title>Taro Niue Genome Assembly and Annotation.</title>
        <authorList>
            <person name="Atibalentja N."/>
            <person name="Keating K."/>
            <person name="Fields C.J."/>
        </authorList>
    </citation>
    <scope>NUCLEOTIDE SEQUENCE</scope>
    <source>
        <strain evidence="2">Niue_2</strain>
        <tissue evidence="2">Leaf</tissue>
    </source>
</reference>
<feature type="region of interest" description="Disordered" evidence="1">
    <location>
        <begin position="1"/>
        <end position="74"/>
    </location>
</feature>
<accession>A0A843WPF1</accession>
<keyword evidence="3" id="KW-1185">Reference proteome</keyword>
<protein>
    <submittedName>
        <fullName evidence="2">Uncharacterized protein</fullName>
    </submittedName>
</protein>
<evidence type="ECO:0000313" key="2">
    <source>
        <dbReference type="EMBL" id="MQM04540.1"/>
    </source>
</evidence>
<dbReference type="Proteomes" id="UP000652761">
    <property type="component" value="Unassembled WGS sequence"/>
</dbReference>
<comment type="caution">
    <text evidence="2">The sequence shown here is derived from an EMBL/GenBank/DDBJ whole genome shotgun (WGS) entry which is preliminary data.</text>
</comment>
<proteinExistence type="predicted"/>